<dbReference type="PANTHER" id="PTHR19143">
    <property type="entry name" value="FIBRINOGEN/TENASCIN/ANGIOPOEITIN"/>
    <property type="match status" value="1"/>
</dbReference>
<sequence length="242" mass="27037">MKLTYSILALFALVISDASAVARNCKELQDQGMDHDGPSTIYPFPNHPETSVSVLCDQTTQGGGWTVITRRDDTYYDRNNFARTFEEYADGFGELDYDFYIGNEVIHALTGLQGHNELWVTIEDTHGETGYAHYGYFHVGARLAILLPPYMMGIGLYEGTIGDGMEYHNGMGFSTMDQDHDIDNDLHCSAVSGGGGWWSRDCYRVLLTGPYGTGYFHWSSINSYYTLSKAQMMVRPSTCSTT</sequence>
<evidence type="ECO:0000313" key="3">
    <source>
        <dbReference type="EMBL" id="CAL4109099.1"/>
    </source>
</evidence>
<dbReference type="InterPro" id="IPR014716">
    <property type="entry name" value="Fibrinogen_a/b/g_C_1"/>
</dbReference>
<dbReference type="Proteomes" id="UP001497623">
    <property type="component" value="Unassembled WGS sequence"/>
</dbReference>
<dbReference type="SUPFAM" id="SSF56496">
    <property type="entry name" value="Fibrinogen C-terminal domain-like"/>
    <property type="match status" value="1"/>
</dbReference>
<dbReference type="GO" id="GO:0005615">
    <property type="term" value="C:extracellular space"/>
    <property type="evidence" value="ECO:0007669"/>
    <property type="project" value="TreeGrafter"/>
</dbReference>
<dbReference type="Pfam" id="PF00147">
    <property type="entry name" value="Fibrinogen_C"/>
    <property type="match status" value="1"/>
</dbReference>
<keyword evidence="1" id="KW-0732">Signal</keyword>
<evidence type="ECO:0000256" key="1">
    <source>
        <dbReference type="SAM" id="SignalP"/>
    </source>
</evidence>
<protein>
    <recommendedName>
        <fullName evidence="2">Fibrinogen C-terminal domain-containing protein</fullName>
    </recommendedName>
</protein>
<accession>A0AAV2QZM3</accession>
<organism evidence="3 4">
    <name type="scientific">Meganyctiphanes norvegica</name>
    <name type="common">Northern krill</name>
    <name type="synonym">Thysanopoda norvegica</name>
    <dbReference type="NCBI Taxonomy" id="48144"/>
    <lineage>
        <taxon>Eukaryota</taxon>
        <taxon>Metazoa</taxon>
        <taxon>Ecdysozoa</taxon>
        <taxon>Arthropoda</taxon>
        <taxon>Crustacea</taxon>
        <taxon>Multicrustacea</taxon>
        <taxon>Malacostraca</taxon>
        <taxon>Eumalacostraca</taxon>
        <taxon>Eucarida</taxon>
        <taxon>Euphausiacea</taxon>
        <taxon>Euphausiidae</taxon>
        <taxon>Meganyctiphanes</taxon>
    </lineage>
</organism>
<reference evidence="3 4" key="1">
    <citation type="submission" date="2024-05" db="EMBL/GenBank/DDBJ databases">
        <authorList>
            <person name="Wallberg A."/>
        </authorList>
    </citation>
    <scope>NUCLEOTIDE SEQUENCE [LARGE SCALE GENOMIC DNA]</scope>
</reference>
<feature type="signal peptide" evidence="1">
    <location>
        <begin position="1"/>
        <end position="22"/>
    </location>
</feature>
<evidence type="ECO:0000313" key="4">
    <source>
        <dbReference type="Proteomes" id="UP001497623"/>
    </source>
</evidence>
<dbReference type="NCBIfam" id="NF040941">
    <property type="entry name" value="GGGWT_bact"/>
    <property type="match status" value="1"/>
</dbReference>
<dbReference type="InterPro" id="IPR002181">
    <property type="entry name" value="Fibrinogen_a/b/g_C_dom"/>
</dbReference>
<dbReference type="InterPro" id="IPR050373">
    <property type="entry name" value="Fibrinogen_C-term_domain"/>
</dbReference>
<feature type="chain" id="PRO_5043382608" description="Fibrinogen C-terminal domain-containing protein" evidence="1">
    <location>
        <begin position="23"/>
        <end position="242"/>
    </location>
</feature>
<keyword evidence="4" id="KW-1185">Reference proteome</keyword>
<dbReference type="SMART" id="SM00186">
    <property type="entry name" value="FBG"/>
    <property type="match status" value="1"/>
</dbReference>
<dbReference type="PROSITE" id="PS51406">
    <property type="entry name" value="FIBRINOGEN_C_2"/>
    <property type="match status" value="1"/>
</dbReference>
<evidence type="ECO:0000259" key="2">
    <source>
        <dbReference type="PROSITE" id="PS51406"/>
    </source>
</evidence>
<dbReference type="EMBL" id="CAXKWB010013919">
    <property type="protein sequence ID" value="CAL4109099.1"/>
    <property type="molecule type" value="Genomic_DNA"/>
</dbReference>
<dbReference type="Gene3D" id="3.90.215.10">
    <property type="entry name" value="Gamma Fibrinogen, chain A, domain 1"/>
    <property type="match status" value="1"/>
</dbReference>
<gene>
    <name evidence="3" type="ORF">MNOR_LOCUS19041</name>
</gene>
<feature type="domain" description="Fibrinogen C-terminal" evidence="2">
    <location>
        <begin position="16"/>
        <end position="238"/>
    </location>
</feature>
<dbReference type="InterPro" id="IPR036056">
    <property type="entry name" value="Fibrinogen-like_C"/>
</dbReference>
<proteinExistence type="predicted"/>
<comment type="caution">
    <text evidence="3">The sequence shown here is derived from an EMBL/GenBank/DDBJ whole genome shotgun (WGS) entry which is preliminary data.</text>
</comment>
<name>A0AAV2QZM3_MEGNR</name>
<dbReference type="AlphaFoldDB" id="A0AAV2QZM3"/>